<reference evidence="5" key="2">
    <citation type="submission" date="2025-08" db="UniProtKB">
        <authorList>
            <consortium name="Ensembl"/>
        </authorList>
    </citation>
    <scope>IDENTIFICATION</scope>
</reference>
<dbReference type="CDD" id="cd00041">
    <property type="entry name" value="CUB"/>
    <property type="match status" value="2"/>
</dbReference>
<evidence type="ECO:0000313" key="5">
    <source>
        <dbReference type="Ensembl" id="ENSCINP00000033309.1"/>
    </source>
</evidence>
<evidence type="ECO:0000313" key="6">
    <source>
        <dbReference type="Proteomes" id="UP000008144"/>
    </source>
</evidence>
<keyword evidence="6" id="KW-1185">Reference proteome</keyword>
<dbReference type="SUPFAM" id="SSF49854">
    <property type="entry name" value="Spermadhesin, CUB domain"/>
    <property type="match status" value="2"/>
</dbReference>
<dbReference type="InParanoid" id="H2XUH5"/>
<reference evidence="5" key="3">
    <citation type="submission" date="2025-09" db="UniProtKB">
        <authorList>
            <consortium name="Ensembl"/>
        </authorList>
    </citation>
    <scope>IDENTIFICATION</scope>
</reference>
<evidence type="ECO:0000256" key="2">
    <source>
        <dbReference type="ARBA" id="ARBA00023157"/>
    </source>
</evidence>
<dbReference type="PANTHER" id="PTHR24251:SF37">
    <property type="entry name" value="CUB DOMAIN-CONTAINING PROTEIN"/>
    <property type="match status" value="1"/>
</dbReference>
<dbReference type="GeneTree" id="ENSGT00940000169059"/>
<feature type="domain" description="CUB" evidence="4">
    <location>
        <begin position="1"/>
        <end position="108"/>
    </location>
</feature>
<dbReference type="Gene3D" id="2.60.120.290">
    <property type="entry name" value="Spermadhesin, CUB domain"/>
    <property type="match status" value="2"/>
</dbReference>
<evidence type="ECO:0000256" key="1">
    <source>
        <dbReference type="ARBA" id="ARBA00022737"/>
    </source>
</evidence>
<dbReference type="Proteomes" id="UP000008144">
    <property type="component" value="Unassembled WGS sequence"/>
</dbReference>
<evidence type="ECO:0000259" key="4">
    <source>
        <dbReference type="PROSITE" id="PS01180"/>
    </source>
</evidence>
<keyword evidence="1" id="KW-0677">Repeat</keyword>
<name>H2XUH5_CIOIN</name>
<dbReference type="InterPro" id="IPR000859">
    <property type="entry name" value="CUB_dom"/>
</dbReference>
<dbReference type="AlphaFoldDB" id="H2XUH5"/>
<protein>
    <recommendedName>
        <fullName evidence="4">CUB domain-containing protein</fullName>
    </recommendedName>
</protein>
<dbReference type="InterPro" id="IPR035914">
    <property type="entry name" value="Sperma_CUB_dom_sf"/>
</dbReference>
<dbReference type="SMART" id="SM00042">
    <property type="entry name" value="CUB"/>
    <property type="match status" value="2"/>
</dbReference>
<proteinExistence type="predicted"/>
<evidence type="ECO:0000256" key="3">
    <source>
        <dbReference type="PROSITE-ProRule" id="PRU00059"/>
    </source>
</evidence>
<dbReference type="STRING" id="7719.ENSCINP00000033309"/>
<dbReference type="PROSITE" id="PS01180">
    <property type="entry name" value="CUB"/>
    <property type="match status" value="2"/>
</dbReference>
<feature type="domain" description="CUB" evidence="4">
    <location>
        <begin position="135"/>
        <end position="213"/>
    </location>
</feature>
<sequence length="213" mass="24064">MSRLRTISSTNYPENYPSKHNCWWHITAPAGNIVALVFTEFATEGCCDKLKIFDSPIRTGNNQLLIRVLGGDIASPFRVYSRNNYLSLRFESDSSLSYRGFSFTYRAIRPLPTPSAVTRTTRTTTTSSTTLAGVCGFTRQVTTNEPVEFTSPNHPRRYPPNSNCQWTLSTTPGRVVQLTIGRVETELKWDFIEVWDGIRKLARLEGLPATQTF</sequence>
<dbReference type="Pfam" id="PF00431">
    <property type="entry name" value="CUB"/>
    <property type="match status" value="2"/>
</dbReference>
<dbReference type="PANTHER" id="PTHR24251">
    <property type="entry name" value="OVOCHYMASE-RELATED"/>
    <property type="match status" value="1"/>
</dbReference>
<accession>H2XUH5</accession>
<dbReference type="Ensembl" id="ENSCINT00000033839.1">
    <property type="protein sequence ID" value="ENSCINP00000033309.1"/>
    <property type="gene ID" value="ENSCING00000017918.1"/>
</dbReference>
<keyword evidence="2" id="KW-1015">Disulfide bond</keyword>
<reference evidence="6" key="1">
    <citation type="journal article" date="2002" name="Science">
        <title>The draft genome of Ciona intestinalis: insights into chordate and vertebrate origins.</title>
        <authorList>
            <person name="Dehal P."/>
            <person name="Satou Y."/>
            <person name="Campbell R.K."/>
            <person name="Chapman J."/>
            <person name="Degnan B."/>
            <person name="De Tomaso A."/>
            <person name="Davidson B."/>
            <person name="Di Gregorio A."/>
            <person name="Gelpke M."/>
            <person name="Goodstein D.M."/>
            <person name="Harafuji N."/>
            <person name="Hastings K.E."/>
            <person name="Ho I."/>
            <person name="Hotta K."/>
            <person name="Huang W."/>
            <person name="Kawashima T."/>
            <person name="Lemaire P."/>
            <person name="Martinez D."/>
            <person name="Meinertzhagen I.A."/>
            <person name="Necula S."/>
            <person name="Nonaka M."/>
            <person name="Putnam N."/>
            <person name="Rash S."/>
            <person name="Saiga H."/>
            <person name="Satake M."/>
            <person name="Terry A."/>
            <person name="Yamada L."/>
            <person name="Wang H.G."/>
            <person name="Awazu S."/>
            <person name="Azumi K."/>
            <person name="Boore J."/>
            <person name="Branno M."/>
            <person name="Chin-Bow S."/>
            <person name="DeSantis R."/>
            <person name="Doyle S."/>
            <person name="Francino P."/>
            <person name="Keys D.N."/>
            <person name="Haga S."/>
            <person name="Hayashi H."/>
            <person name="Hino K."/>
            <person name="Imai K.S."/>
            <person name="Inaba K."/>
            <person name="Kano S."/>
            <person name="Kobayashi K."/>
            <person name="Kobayashi M."/>
            <person name="Lee B.I."/>
            <person name="Makabe K.W."/>
            <person name="Manohar C."/>
            <person name="Matassi G."/>
            <person name="Medina M."/>
            <person name="Mochizuki Y."/>
            <person name="Mount S."/>
            <person name="Morishita T."/>
            <person name="Miura S."/>
            <person name="Nakayama A."/>
            <person name="Nishizaka S."/>
            <person name="Nomoto H."/>
            <person name="Ohta F."/>
            <person name="Oishi K."/>
            <person name="Rigoutsos I."/>
            <person name="Sano M."/>
            <person name="Sasaki A."/>
            <person name="Sasakura Y."/>
            <person name="Shoguchi E."/>
            <person name="Shin-i T."/>
            <person name="Spagnuolo A."/>
            <person name="Stainier D."/>
            <person name="Suzuki M.M."/>
            <person name="Tassy O."/>
            <person name="Takatori N."/>
            <person name="Tokuoka M."/>
            <person name="Yagi K."/>
            <person name="Yoshizaki F."/>
            <person name="Wada S."/>
            <person name="Zhang C."/>
            <person name="Hyatt P.D."/>
            <person name="Larimer F."/>
            <person name="Detter C."/>
            <person name="Doggett N."/>
            <person name="Glavina T."/>
            <person name="Hawkins T."/>
            <person name="Richardson P."/>
            <person name="Lucas S."/>
            <person name="Kohara Y."/>
            <person name="Levine M."/>
            <person name="Satoh N."/>
            <person name="Rokhsar D.S."/>
        </authorList>
    </citation>
    <scope>NUCLEOTIDE SEQUENCE [LARGE SCALE GENOMIC DNA]</scope>
</reference>
<organism evidence="5 6">
    <name type="scientific">Ciona intestinalis</name>
    <name type="common">Transparent sea squirt</name>
    <name type="synonym">Ascidia intestinalis</name>
    <dbReference type="NCBI Taxonomy" id="7719"/>
    <lineage>
        <taxon>Eukaryota</taxon>
        <taxon>Metazoa</taxon>
        <taxon>Chordata</taxon>
        <taxon>Tunicata</taxon>
        <taxon>Ascidiacea</taxon>
        <taxon>Phlebobranchia</taxon>
        <taxon>Cionidae</taxon>
        <taxon>Ciona</taxon>
    </lineage>
</organism>
<dbReference type="OMA" id="WWHITAP"/>
<dbReference type="HOGENOM" id="CLU_015228_5_2_1"/>
<comment type="caution">
    <text evidence="3">Lacks conserved residue(s) required for the propagation of feature annotation.</text>
</comment>